<protein>
    <submittedName>
        <fullName evidence="1">Uncharacterized protein</fullName>
    </submittedName>
</protein>
<dbReference type="EMBL" id="DTIB01000072">
    <property type="protein sequence ID" value="HGB25033.1"/>
    <property type="molecule type" value="Genomic_DNA"/>
</dbReference>
<comment type="caution">
    <text evidence="1">The sequence shown here is derived from an EMBL/GenBank/DDBJ whole genome shotgun (WGS) entry which is preliminary data.</text>
</comment>
<accession>A0A7C3SKY7</accession>
<proteinExistence type="predicted"/>
<dbReference type="AlphaFoldDB" id="A0A7C3SKY7"/>
<name>A0A7C3SKY7_THEPE</name>
<evidence type="ECO:0000313" key="1">
    <source>
        <dbReference type="EMBL" id="HGB25033.1"/>
    </source>
</evidence>
<sequence length="114" mass="12877">MSTKVYRNDEVKRVVAFIPRGHAHVRLLLELRDQAIILNEATLAAITRAYLSVLLHPLRKAVEMRLVRLPERKALYAEYQLLETERSEDEVLAEAEEIWQRATGSGGTGCPGHG</sequence>
<organism evidence="1">
    <name type="scientific">Thermofilum pendens</name>
    <dbReference type="NCBI Taxonomy" id="2269"/>
    <lineage>
        <taxon>Archaea</taxon>
        <taxon>Thermoproteota</taxon>
        <taxon>Thermoprotei</taxon>
        <taxon>Thermofilales</taxon>
        <taxon>Thermofilaceae</taxon>
        <taxon>Thermofilum</taxon>
    </lineage>
</organism>
<gene>
    <name evidence="1" type="ORF">ENV88_03130</name>
</gene>
<reference evidence="1" key="1">
    <citation type="journal article" date="2020" name="mSystems">
        <title>Genome- and Community-Level Interaction Insights into Carbon Utilization and Element Cycling Functions of Hydrothermarchaeota in Hydrothermal Sediment.</title>
        <authorList>
            <person name="Zhou Z."/>
            <person name="Liu Y."/>
            <person name="Xu W."/>
            <person name="Pan J."/>
            <person name="Luo Z.H."/>
            <person name="Li M."/>
        </authorList>
    </citation>
    <scope>NUCLEOTIDE SEQUENCE [LARGE SCALE GENOMIC DNA]</scope>
    <source>
        <strain evidence="1">SpSt-8</strain>
    </source>
</reference>